<dbReference type="InterPro" id="IPR010428">
    <property type="entry name" value="Zincin_1"/>
</dbReference>
<dbReference type="CDD" id="cd12952">
    <property type="entry name" value="MMP_ACEL2062"/>
    <property type="match status" value="1"/>
</dbReference>
<accession>A0A538TX15</accession>
<dbReference type="InterPro" id="IPR011990">
    <property type="entry name" value="TPR-like_helical_dom_sf"/>
</dbReference>
<dbReference type="Gene3D" id="3.30.2010.20">
    <property type="match status" value="1"/>
</dbReference>
<reference evidence="1 2" key="1">
    <citation type="journal article" date="2019" name="Nat. Microbiol.">
        <title>Mediterranean grassland soil C-N compound turnover is dependent on rainfall and depth, and is mediated by genomically divergent microorganisms.</title>
        <authorList>
            <person name="Diamond S."/>
            <person name="Andeer P.F."/>
            <person name="Li Z."/>
            <person name="Crits-Christoph A."/>
            <person name="Burstein D."/>
            <person name="Anantharaman K."/>
            <person name="Lane K.R."/>
            <person name="Thomas B.C."/>
            <person name="Pan C."/>
            <person name="Northen T.R."/>
            <person name="Banfield J.F."/>
        </authorList>
    </citation>
    <scope>NUCLEOTIDE SEQUENCE [LARGE SCALE GENOMIC DNA]</scope>
    <source>
        <strain evidence="1">WS_8</strain>
    </source>
</reference>
<protein>
    <submittedName>
        <fullName evidence="1">Uncharacterized protein</fullName>
    </submittedName>
</protein>
<dbReference type="SUPFAM" id="SSF48452">
    <property type="entry name" value="TPR-like"/>
    <property type="match status" value="1"/>
</dbReference>
<dbReference type="AlphaFoldDB" id="A0A538TX15"/>
<dbReference type="InterPro" id="IPR019734">
    <property type="entry name" value="TPR_rpt"/>
</dbReference>
<dbReference type="SMART" id="SM00028">
    <property type="entry name" value="TPR"/>
    <property type="match status" value="2"/>
</dbReference>
<dbReference type="Proteomes" id="UP000316609">
    <property type="component" value="Unassembled WGS sequence"/>
</dbReference>
<proteinExistence type="predicted"/>
<evidence type="ECO:0000313" key="1">
    <source>
        <dbReference type="EMBL" id="TMQ68177.1"/>
    </source>
</evidence>
<name>A0A538TX15_UNCEI</name>
<sequence>MDTMRYDALSDPEWEQVDRVWEMIDRGETDRARKQTDRLLEERPRHPDLLVLDGAVALEEGEAGRALESLAGAMRSADPALFFHLRAMAHYLLVHVENARDDAERALAIHPGRPETHDLLAKALELLGDDEGAAEHADEAHRLDPETYALPLEVSDEEFDLLVERSLLELPPRVRERLQELPVLVEPLPSLEILTSEQPPLPPDLLGLFVGRDLLERRHDDLPGAPGAIYLFRRNLLRSCADREELAREIRVTVQHEVGHFLGLDEDDLEQWGLA</sequence>
<dbReference type="SUPFAM" id="SSF55486">
    <property type="entry name" value="Metalloproteases ('zincins'), catalytic domain"/>
    <property type="match status" value="1"/>
</dbReference>
<gene>
    <name evidence="1" type="ORF">E6K78_02290</name>
</gene>
<comment type="caution">
    <text evidence="1">The sequence shown here is derived from an EMBL/GenBank/DDBJ whole genome shotgun (WGS) entry which is preliminary data.</text>
</comment>
<evidence type="ECO:0000313" key="2">
    <source>
        <dbReference type="Proteomes" id="UP000316609"/>
    </source>
</evidence>
<dbReference type="InterPro" id="IPR038555">
    <property type="entry name" value="Zincin_1_sf"/>
</dbReference>
<dbReference type="EMBL" id="VBOY01000014">
    <property type="protein sequence ID" value="TMQ68177.1"/>
    <property type="molecule type" value="Genomic_DNA"/>
</dbReference>
<dbReference type="Gene3D" id="1.25.40.10">
    <property type="entry name" value="Tetratricopeptide repeat domain"/>
    <property type="match status" value="1"/>
</dbReference>
<dbReference type="Pfam" id="PF06262">
    <property type="entry name" value="Zincin_1"/>
    <property type="match status" value="1"/>
</dbReference>
<organism evidence="1 2">
    <name type="scientific">Eiseniibacteriota bacterium</name>
    <dbReference type="NCBI Taxonomy" id="2212470"/>
    <lineage>
        <taxon>Bacteria</taxon>
        <taxon>Candidatus Eiseniibacteriota</taxon>
    </lineage>
</organism>